<name>A0A2X0MWW5_9BASI</name>
<comment type="similarity">
    <text evidence="2 9">Belongs to the mitochondrial carrier (TC 2.A.29) family.</text>
</comment>
<keyword evidence="7 8" id="KW-0472">Membrane</keyword>
<dbReference type="Gene3D" id="1.50.40.10">
    <property type="entry name" value="Mitochondrial carrier domain"/>
    <property type="match status" value="1"/>
</dbReference>
<evidence type="ECO:0000256" key="7">
    <source>
        <dbReference type="ARBA" id="ARBA00023136"/>
    </source>
</evidence>
<dbReference type="Pfam" id="PF00153">
    <property type="entry name" value="Mito_carr"/>
    <property type="match status" value="1"/>
</dbReference>
<comment type="subcellular location">
    <subcellularLocation>
        <location evidence="1">Membrane</location>
        <topology evidence="1">Multi-pass membrane protein</topology>
    </subcellularLocation>
</comment>
<dbReference type="AlphaFoldDB" id="A0A2X0MWW5"/>
<dbReference type="InterPro" id="IPR023395">
    <property type="entry name" value="MCP_dom_sf"/>
</dbReference>
<feature type="repeat" description="Solcar" evidence="8">
    <location>
        <begin position="64"/>
        <end position="146"/>
    </location>
</feature>
<keyword evidence="6" id="KW-1133">Transmembrane helix</keyword>
<evidence type="ECO:0000256" key="4">
    <source>
        <dbReference type="ARBA" id="ARBA00022692"/>
    </source>
</evidence>
<dbReference type="Proteomes" id="UP000249464">
    <property type="component" value="Unassembled WGS sequence"/>
</dbReference>
<evidence type="ECO:0000256" key="1">
    <source>
        <dbReference type="ARBA" id="ARBA00004141"/>
    </source>
</evidence>
<proteinExistence type="inferred from homology"/>
<feature type="region of interest" description="Disordered" evidence="10">
    <location>
        <begin position="1"/>
        <end position="24"/>
    </location>
</feature>
<dbReference type="InterPro" id="IPR018108">
    <property type="entry name" value="MCP_transmembrane"/>
</dbReference>
<evidence type="ECO:0000256" key="9">
    <source>
        <dbReference type="RuleBase" id="RU000488"/>
    </source>
</evidence>
<keyword evidence="12" id="KW-1185">Reference proteome</keyword>
<protein>
    <submittedName>
        <fullName evidence="11">BQ5605_C004g03122 protein</fullName>
    </submittedName>
</protein>
<evidence type="ECO:0000256" key="6">
    <source>
        <dbReference type="ARBA" id="ARBA00022989"/>
    </source>
</evidence>
<keyword evidence="5" id="KW-0677">Repeat</keyword>
<sequence>MRQAQHADHLAPPPIAPVSTPKVGAGASEASHLSMLAQKVLLAGVSNMASLSQARQLFAAEICLPLLNSATTATQAASLVTNPFDLVKVRQQLQPDRTTTNWATTMRTMFKTEGPLSLYKGLSASMLREMTYSGLRMGAYDSCKAAVLVALPWAEEGSFATKLTAGMTSGMLGAAVANPADLAS</sequence>
<keyword evidence="3 9" id="KW-0813">Transport</keyword>
<evidence type="ECO:0000256" key="8">
    <source>
        <dbReference type="PROSITE-ProRule" id="PRU00282"/>
    </source>
</evidence>
<organism evidence="11 12">
    <name type="scientific">Microbotryum silenes-dioicae</name>
    <dbReference type="NCBI Taxonomy" id="796604"/>
    <lineage>
        <taxon>Eukaryota</taxon>
        <taxon>Fungi</taxon>
        <taxon>Dikarya</taxon>
        <taxon>Basidiomycota</taxon>
        <taxon>Pucciniomycotina</taxon>
        <taxon>Microbotryomycetes</taxon>
        <taxon>Microbotryales</taxon>
        <taxon>Microbotryaceae</taxon>
        <taxon>Microbotryum</taxon>
    </lineage>
</organism>
<evidence type="ECO:0000313" key="12">
    <source>
        <dbReference type="Proteomes" id="UP000249464"/>
    </source>
</evidence>
<accession>A0A2X0MWW5</accession>
<evidence type="ECO:0000313" key="11">
    <source>
        <dbReference type="EMBL" id="SGY70220.1"/>
    </source>
</evidence>
<dbReference type="PROSITE" id="PS50920">
    <property type="entry name" value="SOLCAR"/>
    <property type="match status" value="1"/>
</dbReference>
<dbReference type="SUPFAM" id="SSF103506">
    <property type="entry name" value="Mitochondrial carrier"/>
    <property type="match status" value="1"/>
</dbReference>
<keyword evidence="4 8" id="KW-0812">Transmembrane</keyword>
<evidence type="ECO:0000256" key="2">
    <source>
        <dbReference type="ARBA" id="ARBA00006375"/>
    </source>
</evidence>
<reference evidence="11 12" key="1">
    <citation type="submission" date="2016-11" db="EMBL/GenBank/DDBJ databases">
        <authorList>
            <person name="Jaros S."/>
            <person name="Januszkiewicz K."/>
            <person name="Wedrychowicz H."/>
        </authorList>
    </citation>
    <scope>NUCLEOTIDE SEQUENCE [LARGE SCALE GENOMIC DNA]</scope>
</reference>
<evidence type="ECO:0000256" key="5">
    <source>
        <dbReference type="ARBA" id="ARBA00022737"/>
    </source>
</evidence>
<evidence type="ECO:0000256" key="3">
    <source>
        <dbReference type="ARBA" id="ARBA00022448"/>
    </source>
</evidence>
<dbReference type="EMBL" id="FQNC01000046">
    <property type="protein sequence ID" value="SGY70220.1"/>
    <property type="molecule type" value="Genomic_DNA"/>
</dbReference>
<dbReference type="InterPro" id="IPR050391">
    <property type="entry name" value="Mito_Metabolite_Transporter"/>
</dbReference>
<dbReference type="PANTHER" id="PTHR45618">
    <property type="entry name" value="MITOCHONDRIAL DICARBOXYLATE CARRIER-RELATED"/>
    <property type="match status" value="1"/>
</dbReference>
<evidence type="ECO:0000256" key="10">
    <source>
        <dbReference type="SAM" id="MobiDB-lite"/>
    </source>
</evidence>
<gene>
    <name evidence="11" type="primary">BQ5605_C004g03122</name>
    <name evidence="11" type="ORF">BQ5605_C004G03122</name>
</gene>
<dbReference type="GO" id="GO:0016020">
    <property type="term" value="C:membrane"/>
    <property type="evidence" value="ECO:0007669"/>
    <property type="project" value="UniProtKB-SubCell"/>
</dbReference>